<evidence type="ECO:0000313" key="14">
    <source>
        <dbReference type="EMBL" id="CRH07641.1"/>
    </source>
</evidence>
<dbReference type="InterPro" id="IPR053790">
    <property type="entry name" value="P5CR-like_CS"/>
</dbReference>
<evidence type="ECO:0000256" key="8">
    <source>
        <dbReference type="HAMAP-Rule" id="MF_01925"/>
    </source>
</evidence>
<dbReference type="EMBL" id="LO017727">
    <property type="protein sequence ID" value="CRH07641.1"/>
    <property type="molecule type" value="Genomic_DNA"/>
</dbReference>
<gene>
    <name evidence="8 14" type="primary">proC</name>
    <name evidence="14" type="ORF">MAGMO_3505</name>
</gene>
<dbReference type="Pfam" id="PF03807">
    <property type="entry name" value="F420_oxidored"/>
    <property type="match status" value="1"/>
</dbReference>
<dbReference type="HAMAP" id="MF_01925">
    <property type="entry name" value="P5C_reductase"/>
    <property type="match status" value="1"/>
</dbReference>
<dbReference type="Pfam" id="PF14748">
    <property type="entry name" value="P5CR_dimer"/>
    <property type="match status" value="1"/>
</dbReference>
<evidence type="ECO:0000256" key="2">
    <source>
        <dbReference type="ARBA" id="ARBA00005525"/>
    </source>
</evidence>
<feature type="binding site" evidence="10">
    <location>
        <position position="59"/>
    </location>
    <ligand>
        <name>NADPH</name>
        <dbReference type="ChEBI" id="CHEBI:57783"/>
    </ligand>
</feature>
<keyword evidence="4 8" id="KW-0028">Amino-acid biosynthesis</keyword>
<accession>A0A1S7LPA7</accession>
<dbReference type="EC" id="1.5.1.2" evidence="8 9"/>
<comment type="subcellular location">
    <subcellularLocation>
        <location evidence="1 8">Cytoplasm</location>
    </subcellularLocation>
</comment>
<dbReference type="GO" id="GO:0004735">
    <property type="term" value="F:pyrroline-5-carboxylate reductase activity"/>
    <property type="evidence" value="ECO:0007669"/>
    <property type="project" value="UniProtKB-UniRule"/>
</dbReference>
<organism evidence="14">
    <name type="scientific">Magnetococcus massalia (strain MO-1)</name>
    <dbReference type="NCBI Taxonomy" id="451514"/>
    <lineage>
        <taxon>Bacteria</taxon>
        <taxon>Pseudomonadati</taxon>
        <taxon>Pseudomonadota</taxon>
        <taxon>Magnetococcia</taxon>
        <taxon>Magnetococcales</taxon>
        <taxon>Magnetococcaceae</taxon>
        <taxon>Magnetococcus</taxon>
    </lineage>
</organism>
<dbReference type="UniPathway" id="UPA00098">
    <property type="reaction ID" value="UER00361"/>
</dbReference>
<feature type="binding site" evidence="10">
    <location>
        <begin position="11"/>
        <end position="16"/>
    </location>
    <ligand>
        <name>NADP(+)</name>
        <dbReference type="ChEBI" id="CHEBI:58349"/>
    </ligand>
</feature>
<dbReference type="InterPro" id="IPR008927">
    <property type="entry name" value="6-PGluconate_DH-like_C_sf"/>
</dbReference>
<dbReference type="SUPFAM" id="SSF51735">
    <property type="entry name" value="NAD(P)-binding Rossmann-fold domains"/>
    <property type="match status" value="1"/>
</dbReference>
<dbReference type="GO" id="GO:0005737">
    <property type="term" value="C:cytoplasm"/>
    <property type="evidence" value="ECO:0007669"/>
    <property type="project" value="UniProtKB-SubCell"/>
</dbReference>
<evidence type="ECO:0000256" key="7">
    <source>
        <dbReference type="ARBA" id="ARBA00023002"/>
    </source>
</evidence>
<dbReference type="Gene3D" id="1.10.3730.10">
    <property type="entry name" value="ProC C-terminal domain-like"/>
    <property type="match status" value="1"/>
</dbReference>
<dbReference type="PIRSF" id="PIRSF000193">
    <property type="entry name" value="Pyrrol-5-carb_rd"/>
    <property type="match status" value="1"/>
</dbReference>
<evidence type="ECO:0000256" key="11">
    <source>
        <dbReference type="RuleBase" id="RU003903"/>
    </source>
</evidence>
<dbReference type="SUPFAM" id="SSF48179">
    <property type="entry name" value="6-phosphogluconate dehydrogenase C-terminal domain-like"/>
    <property type="match status" value="1"/>
</dbReference>
<dbReference type="NCBIfam" id="TIGR00112">
    <property type="entry name" value="proC"/>
    <property type="match status" value="1"/>
</dbReference>
<dbReference type="InterPro" id="IPR000304">
    <property type="entry name" value="Pyrroline-COOH_reductase"/>
</dbReference>
<dbReference type="FunFam" id="1.10.3730.10:FF:000001">
    <property type="entry name" value="Pyrroline-5-carboxylate reductase"/>
    <property type="match status" value="1"/>
</dbReference>
<evidence type="ECO:0000259" key="12">
    <source>
        <dbReference type="Pfam" id="PF03807"/>
    </source>
</evidence>
<dbReference type="PANTHER" id="PTHR11645:SF0">
    <property type="entry name" value="PYRROLINE-5-CARBOXYLATE REDUCTASE 3"/>
    <property type="match status" value="1"/>
</dbReference>
<proteinExistence type="inferred from homology"/>
<keyword evidence="7 8" id="KW-0560">Oxidoreductase</keyword>
<comment type="similarity">
    <text evidence="2 8 11">Belongs to the pyrroline-5-carboxylate reductase family.</text>
</comment>
<name>A0A1S7LPA7_MAGMO</name>
<dbReference type="InterPro" id="IPR029036">
    <property type="entry name" value="P5CR_dimer"/>
</dbReference>
<dbReference type="InterPro" id="IPR028939">
    <property type="entry name" value="P5C_Rdtase_cat_N"/>
</dbReference>
<reference evidence="14" key="1">
    <citation type="submission" date="2015-04" db="EMBL/GenBank/DDBJ databases">
        <authorList>
            <person name="Syromyatnikov M.Y."/>
            <person name="Popov V.N."/>
        </authorList>
    </citation>
    <scope>NUCLEOTIDE SEQUENCE</scope>
    <source>
        <strain evidence="14">MO-1</strain>
    </source>
</reference>
<dbReference type="InterPro" id="IPR036291">
    <property type="entry name" value="NAD(P)-bd_dom_sf"/>
</dbReference>
<feature type="binding site" evidence="10">
    <location>
        <begin position="72"/>
        <end position="75"/>
    </location>
    <ligand>
        <name>NADP(+)</name>
        <dbReference type="ChEBI" id="CHEBI:58349"/>
    </ligand>
</feature>
<keyword evidence="3 8" id="KW-0963">Cytoplasm</keyword>
<dbReference type="AlphaFoldDB" id="A0A1S7LPA7"/>
<feature type="domain" description="Pyrroline-5-carboxylate reductase catalytic N-terminal" evidence="12">
    <location>
        <begin position="7"/>
        <end position="101"/>
    </location>
</feature>
<evidence type="ECO:0000256" key="6">
    <source>
        <dbReference type="ARBA" id="ARBA00022857"/>
    </source>
</evidence>
<evidence type="ECO:0000256" key="9">
    <source>
        <dbReference type="NCBIfam" id="TIGR00112"/>
    </source>
</evidence>
<comment type="pathway">
    <text evidence="8 11">Amino-acid biosynthesis; L-proline biosynthesis; L-proline from L-glutamate 5-semialdehyde: step 1/1.</text>
</comment>
<sequence length="272" mass="28022">MASQHEKIAFLGGGNMARAIIQGLCQEGYPGKTIQVSEPFAERRTALQESFAVKVFEENSAAVRKADLVVVAVKPNMVLNVLEEVAEHLKPDTVVLSIAAGMDLAAMESALNPDQPLIRAMPNTPALVGEGMTVLAPIRGTSDQAVALAEKVMGAVGQVAVVQNEALMDGVTALSGSGPAYFFLMAEALSDGGVAAGLPRDLADRLAVQTMMGSAALLKESGQHPGVLKNQVTSPGGTTIAGIGALEQGGFRGTLMAAVDAACKRSKALSNQ</sequence>
<dbReference type="FunFam" id="3.40.50.720:FF:000190">
    <property type="entry name" value="Pyrroline-5-carboxylate reductase"/>
    <property type="match status" value="1"/>
</dbReference>
<comment type="catalytic activity">
    <reaction evidence="8">
        <text>L-proline + NAD(+) = (S)-1-pyrroline-5-carboxylate + NADH + 2 H(+)</text>
        <dbReference type="Rhea" id="RHEA:14105"/>
        <dbReference type="ChEBI" id="CHEBI:15378"/>
        <dbReference type="ChEBI" id="CHEBI:17388"/>
        <dbReference type="ChEBI" id="CHEBI:57540"/>
        <dbReference type="ChEBI" id="CHEBI:57945"/>
        <dbReference type="ChEBI" id="CHEBI:60039"/>
        <dbReference type="EC" id="1.5.1.2"/>
    </reaction>
</comment>
<dbReference type="PROSITE" id="PS00521">
    <property type="entry name" value="P5CR"/>
    <property type="match status" value="1"/>
</dbReference>
<keyword evidence="5 8" id="KW-0641">Proline biosynthesis</keyword>
<dbReference type="GO" id="GO:0055129">
    <property type="term" value="P:L-proline biosynthetic process"/>
    <property type="evidence" value="ECO:0007669"/>
    <property type="project" value="UniProtKB-UniRule"/>
</dbReference>
<evidence type="ECO:0000256" key="10">
    <source>
        <dbReference type="PIRSR" id="PIRSR000193-1"/>
    </source>
</evidence>
<feature type="domain" description="Pyrroline-5-carboxylate reductase dimerisation" evidence="13">
    <location>
        <begin position="165"/>
        <end position="269"/>
    </location>
</feature>
<evidence type="ECO:0000256" key="1">
    <source>
        <dbReference type="ARBA" id="ARBA00004496"/>
    </source>
</evidence>
<dbReference type="PANTHER" id="PTHR11645">
    <property type="entry name" value="PYRROLINE-5-CARBOXYLATE REDUCTASE"/>
    <property type="match status" value="1"/>
</dbReference>
<dbReference type="Gene3D" id="3.40.50.720">
    <property type="entry name" value="NAD(P)-binding Rossmann-like Domain"/>
    <property type="match status" value="1"/>
</dbReference>
<evidence type="ECO:0000256" key="5">
    <source>
        <dbReference type="ARBA" id="ARBA00022650"/>
    </source>
</evidence>
<evidence type="ECO:0000259" key="13">
    <source>
        <dbReference type="Pfam" id="PF14748"/>
    </source>
</evidence>
<evidence type="ECO:0000256" key="4">
    <source>
        <dbReference type="ARBA" id="ARBA00022605"/>
    </source>
</evidence>
<evidence type="ECO:0000256" key="3">
    <source>
        <dbReference type="ARBA" id="ARBA00022490"/>
    </source>
</evidence>
<comment type="catalytic activity">
    <reaction evidence="8 11">
        <text>L-proline + NADP(+) = (S)-1-pyrroline-5-carboxylate + NADPH + 2 H(+)</text>
        <dbReference type="Rhea" id="RHEA:14109"/>
        <dbReference type="ChEBI" id="CHEBI:15378"/>
        <dbReference type="ChEBI" id="CHEBI:17388"/>
        <dbReference type="ChEBI" id="CHEBI:57783"/>
        <dbReference type="ChEBI" id="CHEBI:58349"/>
        <dbReference type="ChEBI" id="CHEBI:60039"/>
        <dbReference type="EC" id="1.5.1.2"/>
    </reaction>
</comment>
<comment type="function">
    <text evidence="8">Catalyzes the reduction of 1-pyrroline-5-carboxylate (PCA) to L-proline.</text>
</comment>
<keyword evidence="6 8" id="KW-0521">NADP</keyword>
<protein>
    <recommendedName>
        <fullName evidence="8 9">Pyrroline-5-carboxylate reductase</fullName>
        <shortName evidence="8">P5C reductase</shortName>
        <shortName evidence="8">P5CR</shortName>
        <ecNumber evidence="8 9">1.5.1.2</ecNumber>
    </recommendedName>
    <alternativeName>
        <fullName evidence="8">PCA reductase</fullName>
    </alternativeName>
</protein>